<dbReference type="GO" id="GO:0016746">
    <property type="term" value="F:acyltransferase activity"/>
    <property type="evidence" value="ECO:0007669"/>
    <property type="project" value="UniProtKB-KW"/>
</dbReference>
<evidence type="ECO:0000256" key="8">
    <source>
        <dbReference type="HAMAP-Rule" id="MF_01105"/>
    </source>
</evidence>
<gene>
    <name evidence="8" type="primary">argA</name>
    <name evidence="10" type="ORF">ISO4_00687</name>
</gene>
<dbReference type="EC" id="2.3.1.1" evidence="8"/>
<dbReference type="EMBL" id="ARXR01000004">
    <property type="protein sequence ID" value="MBF5052085.1"/>
    <property type="molecule type" value="Genomic_DNA"/>
</dbReference>
<keyword evidence="3 8" id="KW-0055">Arginine biosynthesis</keyword>
<comment type="similarity">
    <text evidence="2 8">Belongs to the acetyltransferase family. ArgA subfamily.</text>
</comment>
<evidence type="ECO:0000256" key="3">
    <source>
        <dbReference type="ARBA" id="ARBA00022571"/>
    </source>
</evidence>
<dbReference type="PROSITE" id="PS51186">
    <property type="entry name" value="GNAT"/>
    <property type="match status" value="1"/>
</dbReference>
<evidence type="ECO:0000313" key="10">
    <source>
        <dbReference type="EMBL" id="MBF5052085.1"/>
    </source>
</evidence>
<dbReference type="SUPFAM" id="SSF55729">
    <property type="entry name" value="Acyl-CoA N-acyltransferases (Nat)"/>
    <property type="match status" value="1"/>
</dbReference>
<dbReference type="InterPro" id="IPR010167">
    <property type="entry name" value="NH2A_AcTrfase"/>
</dbReference>
<dbReference type="PIRSF" id="PIRSF000423">
    <property type="entry name" value="ArgA"/>
    <property type="match status" value="1"/>
</dbReference>
<dbReference type="CDD" id="cd04301">
    <property type="entry name" value="NAT_SF"/>
    <property type="match status" value="1"/>
</dbReference>
<evidence type="ECO:0000256" key="6">
    <source>
        <dbReference type="ARBA" id="ARBA00023315"/>
    </source>
</evidence>
<dbReference type="InterPro" id="IPR036393">
    <property type="entry name" value="AceGlu_kinase-like_sf"/>
</dbReference>
<feature type="domain" description="N-acetyltransferase" evidence="9">
    <location>
        <begin position="302"/>
        <end position="448"/>
    </location>
</feature>
<dbReference type="NCBIfam" id="TIGR01890">
    <property type="entry name" value="N-Ac-Glu-synth"/>
    <property type="match status" value="1"/>
</dbReference>
<sequence>MSTDIENPVPSTPSASDQVNWFRNSSPYINAHRGRTFVVLLGGEVLDTPRLPTLVHDLALLNALGVKLVLVHGARPQISQRLEAAGLESRFEHHTRITDSNALEAVMAAVGALRLKLEGLFSMGLANSPMHNAAIQLISGNFVIAKPVGVRNGFDYQHTGEVRRIEVDAIRQQMDAGNVVLLSPLGSSPTGELFNLNAEDVASTAAIALGADKMIVLGDGIRVEDSEQRLLRELSPQEAGRLLGEERFTDSAVERQLTAAYHAASNGVARAHLLDASEDGALLKELFTRDGCGTMVTRETYETLRGARIDDVGGILELLEPLEQNGVLVRRSRELLENEIQRFVIIERDGMVIACAALYPFAADHTGELACVAVHPHYRNSERGLQMLRYLERRAREQGLKTLFVLTTHTAHWFREQGFDPAGVEALPEQRQQLYNWQRNSKVFVKRL</sequence>
<evidence type="ECO:0000256" key="7">
    <source>
        <dbReference type="ARBA" id="ARBA00048372"/>
    </source>
</evidence>
<evidence type="ECO:0000259" key="9">
    <source>
        <dbReference type="PROSITE" id="PS51186"/>
    </source>
</evidence>
<dbReference type="PANTHER" id="PTHR30602:SF12">
    <property type="entry name" value="AMINO-ACID ACETYLTRANSFERASE NAGS1, CHLOROPLASTIC-RELATED"/>
    <property type="match status" value="1"/>
</dbReference>
<comment type="pathway">
    <text evidence="1 8">Amino-acid biosynthesis; L-arginine biosynthesis; N(2)-acetyl-L-ornithine from L-glutamate: step 1/4.</text>
</comment>
<keyword evidence="6 8" id="KW-0012">Acyltransferase</keyword>
<dbReference type="RefSeq" id="WP_194855168.1">
    <property type="nucleotide sequence ID" value="NZ_ARXR01000004.1"/>
</dbReference>
<keyword evidence="5 8" id="KW-0808">Transferase</keyword>
<dbReference type="Gene3D" id="3.40.1160.10">
    <property type="entry name" value="Acetylglutamate kinase-like"/>
    <property type="match status" value="1"/>
</dbReference>
<keyword evidence="11" id="KW-1185">Reference proteome</keyword>
<evidence type="ECO:0000256" key="4">
    <source>
        <dbReference type="ARBA" id="ARBA00022605"/>
    </source>
</evidence>
<keyword evidence="4 8" id="KW-0028">Amino-acid biosynthesis</keyword>
<comment type="catalytic activity">
    <reaction evidence="7 8">
        <text>L-glutamate + acetyl-CoA = N-acetyl-L-glutamate + CoA + H(+)</text>
        <dbReference type="Rhea" id="RHEA:24292"/>
        <dbReference type="ChEBI" id="CHEBI:15378"/>
        <dbReference type="ChEBI" id="CHEBI:29985"/>
        <dbReference type="ChEBI" id="CHEBI:44337"/>
        <dbReference type="ChEBI" id="CHEBI:57287"/>
        <dbReference type="ChEBI" id="CHEBI:57288"/>
        <dbReference type="EC" id="2.3.1.1"/>
    </reaction>
</comment>
<keyword evidence="8" id="KW-0963">Cytoplasm</keyword>
<dbReference type="Pfam" id="PF00583">
    <property type="entry name" value="Acetyltransf_1"/>
    <property type="match status" value="1"/>
</dbReference>
<reference evidence="10 11" key="1">
    <citation type="submission" date="2012-09" db="EMBL/GenBank/DDBJ databases">
        <title>Genome Sequence of alkane-degrading Bacterium Alcanivorax venustensis ISO4.</title>
        <authorList>
            <person name="Lai Q."/>
            <person name="Shao Z."/>
        </authorList>
    </citation>
    <scope>NUCLEOTIDE SEQUENCE [LARGE SCALE GENOMIC DNA]</scope>
    <source>
        <strain evidence="10 11">ISO4</strain>
    </source>
</reference>
<dbReference type="Proteomes" id="UP000644441">
    <property type="component" value="Unassembled WGS sequence"/>
</dbReference>
<evidence type="ECO:0000256" key="1">
    <source>
        <dbReference type="ARBA" id="ARBA00004925"/>
    </source>
</evidence>
<dbReference type="InterPro" id="IPR016181">
    <property type="entry name" value="Acyl_CoA_acyltransferase"/>
</dbReference>
<organism evidence="10 11">
    <name type="scientific">Alloalcanivorax venustensis ISO4</name>
    <dbReference type="NCBI Taxonomy" id="1177184"/>
    <lineage>
        <taxon>Bacteria</taxon>
        <taxon>Pseudomonadati</taxon>
        <taxon>Pseudomonadota</taxon>
        <taxon>Gammaproteobacteria</taxon>
        <taxon>Oceanospirillales</taxon>
        <taxon>Alcanivoracaceae</taxon>
        <taxon>Alloalcanivorax</taxon>
    </lineage>
</organism>
<dbReference type="Gene3D" id="3.40.630.30">
    <property type="match status" value="1"/>
</dbReference>
<comment type="caution">
    <text evidence="10">The sequence shown here is derived from an EMBL/GenBank/DDBJ whole genome shotgun (WGS) entry which is preliminary data.</text>
</comment>
<name>A0ABS0AD68_9GAMM</name>
<comment type="subcellular location">
    <subcellularLocation>
        <location evidence="8">Cytoplasm</location>
    </subcellularLocation>
</comment>
<dbReference type="HAMAP" id="MF_01105">
    <property type="entry name" value="N_acetyl_glu_synth"/>
    <property type="match status" value="1"/>
</dbReference>
<evidence type="ECO:0000256" key="2">
    <source>
        <dbReference type="ARBA" id="ARBA00009145"/>
    </source>
</evidence>
<dbReference type="SUPFAM" id="SSF53633">
    <property type="entry name" value="Carbamate kinase-like"/>
    <property type="match status" value="1"/>
</dbReference>
<proteinExistence type="inferred from homology"/>
<dbReference type="CDD" id="cd04237">
    <property type="entry name" value="AAK_NAGS-ABP"/>
    <property type="match status" value="1"/>
</dbReference>
<accession>A0ABS0AD68</accession>
<dbReference type="PANTHER" id="PTHR30602">
    <property type="entry name" value="AMINO-ACID ACETYLTRANSFERASE"/>
    <property type="match status" value="1"/>
</dbReference>
<dbReference type="InterPro" id="IPR033719">
    <property type="entry name" value="NAGS_kin"/>
</dbReference>
<protein>
    <recommendedName>
        <fullName evidence="8">Amino-acid acetyltransferase</fullName>
        <ecNumber evidence="8">2.3.1.1</ecNumber>
    </recommendedName>
    <alternativeName>
        <fullName evidence="8">N-acetylglutamate synthase</fullName>
        <shortName evidence="8">AGS</shortName>
        <shortName evidence="8">NAGS</shortName>
    </alternativeName>
</protein>
<dbReference type="NCBIfam" id="NF003641">
    <property type="entry name" value="PRK05279.1"/>
    <property type="match status" value="1"/>
</dbReference>
<evidence type="ECO:0000313" key="11">
    <source>
        <dbReference type="Proteomes" id="UP000644441"/>
    </source>
</evidence>
<dbReference type="InterPro" id="IPR001048">
    <property type="entry name" value="Asp/Glu/Uridylate_kinase"/>
</dbReference>
<dbReference type="Pfam" id="PF00696">
    <property type="entry name" value="AA_kinase"/>
    <property type="match status" value="1"/>
</dbReference>
<comment type="miscellaneous">
    <text evidence="8">In bacteria which possess the bifunctional enzyme ornithine acetyltransferase/N-acetylglutamate synthase (ArgJ), ArgA fulfills an anaplerotic role.</text>
</comment>
<dbReference type="InterPro" id="IPR000182">
    <property type="entry name" value="GNAT_dom"/>
</dbReference>
<evidence type="ECO:0000256" key="5">
    <source>
        <dbReference type="ARBA" id="ARBA00022679"/>
    </source>
</evidence>